<reference evidence="11" key="1">
    <citation type="submission" date="2024-02" db="UniProtKB">
        <authorList>
            <consortium name="WormBaseParasite"/>
        </authorList>
    </citation>
    <scope>IDENTIFICATION</scope>
</reference>
<keyword evidence="7" id="KW-0812">Transmembrane</keyword>
<evidence type="ECO:0000256" key="4">
    <source>
        <dbReference type="ARBA" id="ARBA00022840"/>
    </source>
</evidence>
<dbReference type="InterPro" id="IPR020635">
    <property type="entry name" value="Tyr_kinase_cat_dom"/>
</dbReference>
<dbReference type="Proteomes" id="UP000887575">
    <property type="component" value="Unassembled WGS sequence"/>
</dbReference>
<dbReference type="InterPro" id="IPR000719">
    <property type="entry name" value="Prot_kinase_dom"/>
</dbReference>
<feature type="domain" description="Protein kinase" evidence="9">
    <location>
        <begin position="212"/>
        <end position="504"/>
    </location>
</feature>
<keyword evidence="5" id="KW-0829">Tyrosine-protein kinase</keyword>
<dbReference type="PANTHER" id="PTHR24416">
    <property type="entry name" value="TYROSINE-PROTEIN KINASE RECEPTOR"/>
    <property type="match status" value="1"/>
</dbReference>
<protein>
    <recommendedName>
        <fullName evidence="9">Protein kinase domain-containing protein</fullName>
    </recommendedName>
</protein>
<feature type="region of interest" description="Disordered" evidence="6">
    <location>
        <begin position="16"/>
        <end position="67"/>
    </location>
</feature>
<keyword evidence="8" id="KW-0732">Signal</keyword>
<dbReference type="PROSITE" id="PS00109">
    <property type="entry name" value="PROTEIN_KINASE_TYR"/>
    <property type="match status" value="1"/>
</dbReference>
<dbReference type="WBParaSite" id="MBELARI_LOCUS16985.1">
    <property type="protein sequence ID" value="MBELARI_LOCUS16985.1"/>
    <property type="gene ID" value="MBELARI_LOCUS16985"/>
</dbReference>
<evidence type="ECO:0000256" key="7">
    <source>
        <dbReference type="SAM" id="Phobius"/>
    </source>
</evidence>
<keyword evidence="7" id="KW-0472">Membrane</keyword>
<evidence type="ECO:0000313" key="11">
    <source>
        <dbReference type="WBParaSite" id="MBELARI_LOCUS16985.1"/>
    </source>
</evidence>
<keyword evidence="1" id="KW-0808">Transferase</keyword>
<evidence type="ECO:0000256" key="1">
    <source>
        <dbReference type="ARBA" id="ARBA00022679"/>
    </source>
</evidence>
<dbReference type="InterPro" id="IPR011009">
    <property type="entry name" value="Kinase-like_dom_sf"/>
</dbReference>
<evidence type="ECO:0000256" key="6">
    <source>
        <dbReference type="SAM" id="MobiDB-lite"/>
    </source>
</evidence>
<feature type="region of interest" description="Disordered" evidence="6">
    <location>
        <begin position="510"/>
        <end position="538"/>
    </location>
</feature>
<feature type="compositionally biased region" description="Polar residues" evidence="6">
    <location>
        <begin position="520"/>
        <end position="530"/>
    </location>
</feature>
<dbReference type="GO" id="GO:0005886">
    <property type="term" value="C:plasma membrane"/>
    <property type="evidence" value="ECO:0007669"/>
    <property type="project" value="TreeGrafter"/>
</dbReference>
<evidence type="ECO:0000313" key="10">
    <source>
        <dbReference type="Proteomes" id="UP000887575"/>
    </source>
</evidence>
<proteinExistence type="predicted"/>
<dbReference type="GO" id="GO:0005524">
    <property type="term" value="F:ATP binding"/>
    <property type="evidence" value="ECO:0007669"/>
    <property type="project" value="UniProtKB-KW"/>
</dbReference>
<feature type="chain" id="PRO_5042014792" description="Protein kinase domain-containing protein" evidence="8">
    <location>
        <begin position="16"/>
        <end position="538"/>
    </location>
</feature>
<name>A0AAF3J584_9BILA</name>
<dbReference type="Pfam" id="PF07714">
    <property type="entry name" value="PK_Tyr_Ser-Thr"/>
    <property type="match status" value="1"/>
</dbReference>
<dbReference type="AlphaFoldDB" id="A0AAF3J584"/>
<dbReference type="PANTHER" id="PTHR24416:SF600">
    <property type="entry name" value="PDGF- AND VEGF-RECEPTOR RELATED, ISOFORM J"/>
    <property type="match status" value="1"/>
</dbReference>
<organism evidence="10 11">
    <name type="scientific">Mesorhabditis belari</name>
    <dbReference type="NCBI Taxonomy" id="2138241"/>
    <lineage>
        <taxon>Eukaryota</taxon>
        <taxon>Metazoa</taxon>
        <taxon>Ecdysozoa</taxon>
        <taxon>Nematoda</taxon>
        <taxon>Chromadorea</taxon>
        <taxon>Rhabditida</taxon>
        <taxon>Rhabditina</taxon>
        <taxon>Rhabditomorpha</taxon>
        <taxon>Rhabditoidea</taxon>
        <taxon>Rhabditidae</taxon>
        <taxon>Mesorhabditinae</taxon>
        <taxon>Mesorhabditis</taxon>
    </lineage>
</organism>
<evidence type="ECO:0000256" key="2">
    <source>
        <dbReference type="ARBA" id="ARBA00022741"/>
    </source>
</evidence>
<evidence type="ECO:0000259" key="9">
    <source>
        <dbReference type="PROSITE" id="PS50011"/>
    </source>
</evidence>
<dbReference type="SUPFAM" id="SSF56112">
    <property type="entry name" value="Protein kinase-like (PK-like)"/>
    <property type="match status" value="1"/>
</dbReference>
<evidence type="ECO:0000256" key="3">
    <source>
        <dbReference type="ARBA" id="ARBA00022777"/>
    </source>
</evidence>
<accession>A0AAF3J584</accession>
<dbReference type="GO" id="GO:0007169">
    <property type="term" value="P:cell surface receptor protein tyrosine kinase signaling pathway"/>
    <property type="evidence" value="ECO:0007669"/>
    <property type="project" value="TreeGrafter"/>
</dbReference>
<dbReference type="Gene3D" id="3.30.200.20">
    <property type="entry name" value="Phosphorylase Kinase, domain 1"/>
    <property type="match status" value="1"/>
</dbReference>
<dbReference type="GO" id="GO:0004714">
    <property type="term" value="F:transmembrane receptor protein tyrosine kinase activity"/>
    <property type="evidence" value="ECO:0007669"/>
    <property type="project" value="TreeGrafter"/>
</dbReference>
<keyword evidence="10" id="KW-1185">Reference proteome</keyword>
<dbReference type="SMART" id="SM00219">
    <property type="entry name" value="TyrKc"/>
    <property type="match status" value="1"/>
</dbReference>
<dbReference type="CDD" id="cd00192">
    <property type="entry name" value="PTKc"/>
    <property type="match status" value="1"/>
</dbReference>
<sequence>MRSVLPWLMVAGVTSYPPDYGYPPDEPPPNRGGDPLIPQYLQQVLNGMSPNNEKDSSDDNEYPTPSVETLKSVNNLTQNVLNRANSYLDSMSGMDDRYGSTKRDDSSYGYYTTPSYDWYREHEPPKKSSRLGMWLGIGIGLAVLAAILCIALFIFCVYRRRRIKRGQRSILPFPGSKETNAYQKYEHSPAMSSIYSLSGNDPWEMPRSNLIVDYENKLGSGAFCNVFKGRIVGEAPVCQLQPSLRSAQFRDCEVAVKMLPSFADDIARSDFMQEINFMKSLRYHLHLVSMLGYVSDRKSPMLIVEFCPHGDLLHYIRERKDFIQSGVNNESGVRIKEIVSFAWQIAQGLEYLNSVGCIHRDVAARNVLVADNFICKIADFGLCRLTDSLLYTARGGRLPLKWMAPESLSTFEYSFKSDVWSYGILLWELFSLGEVPFGGVQTTDLLIYIRAGNRPDRPSFCTDEVWRLIMTCWHLEADRRPSFTELGREFGKILEIATENYGYLIPTSQRISRDSRESQMSRMTTATPSDESSEISDV</sequence>
<dbReference type="InterPro" id="IPR050122">
    <property type="entry name" value="RTK"/>
</dbReference>
<dbReference type="PROSITE" id="PS50011">
    <property type="entry name" value="PROTEIN_KINASE_DOM"/>
    <property type="match status" value="1"/>
</dbReference>
<dbReference type="GO" id="GO:0043235">
    <property type="term" value="C:receptor complex"/>
    <property type="evidence" value="ECO:0007669"/>
    <property type="project" value="TreeGrafter"/>
</dbReference>
<dbReference type="FunFam" id="1.10.510.10:FF:000554">
    <property type="entry name" value="Predicted protein"/>
    <property type="match status" value="1"/>
</dbReference>
<feature type="signal peptide" evidence="8">
    <location>
        <begin position="1"/>
        <end position="15"/>
    </location>
</feature>
<keyword evidence="3" id="KW-0418">Kinase</keyword>
<feature type="compositionally biased region" description="Polar residues" evidence="6">
    <location>
        <begin position="40"/>
        <end position="51"/>
    </location>
</feature>
<feature type="compositionally biased region" description="Pro residues" evidence="6">
    <location>
        <begin position="20"/>
        <end position="30"/>
    </location>
</feature>
<dbReference type="InterPro" id="IPR001245">
    <property type="entry name" value="Ser-Thr/Tyr_kinase_cat_dom"/>
</dbReference>
<keyword evidence="4" id="KW-0067">ATP-binding</keyword>
<keyword evidence="2" id="KW-0547">Nucleotide-binding</keyword>
<evidence type="ECO:0000256" key="5">
    <source>
        <dbReference type="ARBA" id="ARBA00023137"/>
    </source>
</evidence>
<keyword evidence="7" id="KW-1133">Transmembrane helix</keyword>
<dbReference type="PRINTS" id="PR00109">
    <property type="entry name" value="TYRKINASE"/>
</dbReference>
<feature type="transmembrane region" description="Helical" evidence="7">
    <location>
        <begin position="133"/>
        <end position="158"/>
    </location>
</feature>
<evidence type="ECO:0000256" key="8">
    <source>
        <dbReference type="SAM" id="SignalP"/>
    </source>
</evidence>
<dbReference type="InterPro" id="IPR008266">
    <property type="entry name" value="Tyr_kinase_AS"/>
</dbReference>
<dbReference type="Gene3D" id="1.10.510.10">
    <property type="entry name" value="Transferase(Phosphotransferase) domain 1"/>
    <property type="match status" value="1"/>
</dbReference>